<keyword evidence="1" id="KW-1133">Transmembrane helix</keyword>
<accession>A0A151ASP8</accession>
<dbReference type="AlphaFoldDB" id="A0A151ASP8"/>
<dbReference type="RefSeq" id="WP_066827224.1">
    <property type="nucleotide sequence ID" value="NZ_LTBA01000060.1"/>
</dbReference>
<dbReference type="PATRIC" id="fig|1121338.3.peg.2631"/>
<evidence type="ECO:0000256" key="1">
    <source>
        <dbReference type="SAM" id="Phobius"/>
    </source>
</evidence>
<comment type="caution">
    <text evidence="2">The sequence shown here is derived from an EMBL/GenBank/DDBJ whole genome shotgun (WGS) entry which is preliminary data.</text>
</comment>
<name>A0A151ASP8_9CLOT</name>
<evidence type="ECO:0000313" key="3">
    <source>
        <dbReference type="Proteomes" id="UP000075531"/>
    </source>
</evidence>
<gene>
    <name evidence="2" type="ORF">CLTEP_25320</name>
</gene>
<proteinExistence type="predicted"/>
<dbReference type="EMBL" id="LTBA01000060">
    <property type="protein sequence ID" value="KYH30635.1"/>
    <property type="molecule type" value="Genomic_DNA"/>
</dbReference>
<keyword evidence="1" id="KW-0472">Membrane</keyword>
<keyword evidence="3" id="KW-1185">Reference proteome</keyword>
<dbReference type="Proteomes" id="UP000075531">
    <property type="component" value="Unassembled WGS sequence"/>
</dbReference>
<protein>
    <submittedName>
        <fullName evidence="2">Uncharacterized protein</fullName>
    </submittedName>
</protein>
<dbReference type="OrthoDB" id="572779at2"/>
<keyword evidence="1" id="KW-0812">Transmembrane</keyword>
<reference evidence="2 3" key="1">
    <citation type="submission" date="2016-02" db="EMBL/GenBank/DDBJ databases">
        <title>Genome sequence of Clostridium tepidiprofundi DSM 19306.</title>
        <authorList>
            <person name="Poehlein A."/>
            <person name="Daniel R."/>
        </authorList>
    </citation>
    <scope>NUCLEOTIDE SEQUENCE [LARGE SCALE GENOMIC DNA]</scope>
    <source>
        <strain evidence="2 3">DSM 19306</strain>
    </source>
</reference>
<evidence type="ECO:0000313" key="2">
    <source>
        <dbReference type="EMBL" id="KYH30635.1"/>
    </source>
</evidence>
<feature type="transmembrane region" description="Helical" evidence="1">
    <location>
        <begin position="35"/>
        <end position="53"/>
    </location>
</feature>
<organism evidence="2 3">
    <name type="scientific">Clostridium tepidiprofundi DSM 19306</name>
    <dbReference type="NCBI Taxonomy" id="1121338"/>
    <lineage>
        <taxon>Bacteria</taxon>
        <taxon>Bacillati</taxon>
        <taxon>Bacillota</taxon>
        <taxon>Clostridia</taxon>
        <taxon>Eubacteriales</taxon>
        <taxon>Clostridiaceae</taxon>
        <taxon>Clostridium</taxon>
    </lineage>
</organism>
<sequence length="194" mass="23648">MSVRNNIIDINFEDIYESRKDDFETLTDHKINRKVLLMHIGGIVIECFVKYLIMYKYDITKRKLDKNNYWYDEDRFNKLINIESTSGKQVDKKDYSKYALILYRNSHEGHDFCYLIKEHLKFDRNNIQDALDTVYNPLGKDKECFIDLRYYDEYSDEITEYIYNNWNISYNKVIKWLYKQSDTITKEYYKNGGE</sequence>